<dbReference type="AlphaFoldDB" id="A0AAD7ZVI1"/>
<accession>A0AAD7ZVI1</accession>
<gene>
    <name evidence="1" type="ORF">L9F63_019481</name>
</gene>
<name>A0AAD7ZVI1_DIPPU</name>
<dbReference type="Proteomes" id="UP001233999">
    <property type="component" value="Unassembled WGS sequence"/>
</dbReference>
<keyword evidence="2" id="KW-1185">Reference proteome</keyword>
<dbReference type="EMBL" id="JASPKZ010006822">
    <property type="protein sequence ID" value="KAJ9586937.1"/>
    <property type="molecule type" value="Genomic_DNA"/>
</dbReference>
<feature type="non-terminal residue" evidence="1">
    <location>
        <position position="1"/>
    </location>
</feature>
<evidence type="ECO:0000313" key="1">
    <source>
        <dbReference type="EMBL" id="KAJ9586937.1"/>
    </source>
</evidence>
<comment type="caution">
    <text evidence="1">The sequence shown here is derived from an EMBL/GenBank/DDBJ whole genome shotgun (WGS) entry which is preliminary data.</text>
</comment>
<evidence type="ECO:0000313" key="2">
    <source>
        <dbReference type="Proteomes" id="UP001233999"/>
    </source>
</evidence>
<proteinExistence type="predicted"/>
<protein>
    <submittedName>
        <fullName evidence="1">Uncharacterized protein</fullName>
    </submittedName>
</protein>
<sequence length="155" mass="17803">TKITEVVLSLRILGNSLPILRKRQHSCKTESKISHKFEDLFSALSCKRRSPIAFVGRTRRRHALSFLRLHYSDEPSSNKWMDLNGREYSDAGGSSPTYLWLSFSPEKSGSLNLLISQEPSKVSSYPKNYRFNINLGDFIFHHIMLMIGSYMCTIL</sequence>
<reference evidence="1" key="2">
    <citation type="submission" date="2023-05" db="EMBL/GenBank/DDBJ databases">
        <authorList>
            <person name="Fouks B."/>
        </authorList>
    </citation>
    <scope>NUCLEOTIDE SEQUENCE</scope>
    <source>
        <strain evidence="1">Stay&amp;Tobe</strain>
        <tissue evidence="1">Testes</tissue>
    </source>
</reference>
<feature type="non-terminal residue" evidence="1">
    <location>
        <position position="155"/>
    </location>
</feature>
<organism evidence="1 2">
    <name type="scientific">Diploptera punctata</name>
    <name type="common">Pacific beetle cockroach</name>
    <dbReference type="NCBI Taxonomy" id="6984"/>
    <lineage>
        <taxon>Eukaryota</taxon>
        <taxon>Metazoa</taxon>
        <taxon>Ecdysozoa</taxon>
        <taxon>Arthropoda</taxon>
        <taxon>Hexapoda</taxon>
        <taxon>Insecta</taxon>
        <taxon>Pterygota</taxon>
        <taxon>Neoptera</taxon>
        <taxon>Polyneoptera</taxon>
        <taxon>Dictyoptera</taxon>
        <taxon>Blattodea</taxon>
        <taxon>Blaberoidea</taxon>
        <taxon>Blaberidae</taxon>
        <taxon>Diplopterinae</taxon>
        <taxon>Diploptera</taxon>
    </lineage>
</organism>
<reference evidence="1" key="1">
    <citation type="journal article" date="2023" name="IScience">
        <title>Live-bearing cockroach genome reveals convergent evolutionary mechanisms linked to viviparity in insects and beyond.</title>
        <authorList>
            <person name="Fouks B."/>
            <person name="Harrison M.C."/>
            <person name="Mikhailova A.A."/>
            <person name="Marchal E."/>
            <person name="English S."/>
            <person name="Carruthers M."/>
            <person name="Jennings E.C."/>
            <person name="Chiamaka E.L."/>
            <person name="Frigard R.A."/>
            <person name="Pippel M."/>
            <person name="Attardo G.M."/>
            <person name="Benoit J.B."/>
            <person name="Bornberg-Bauer E."/>
            <person name="Tobe S.S."/>
        </authorList>
    </citation>
    <scope>NUCLEOTIDE SEQUENCE</scope>
    <source>
        <strain evidence="1">Stay&amp;Tobe</strain>
    </source>
</reference>